<feature type="compositionally biased region" description="Basic residues" evidence="5">
    <location>
        <begin position="898"/>
        <end position="910"/>
    </location>
</feature>
<feature type="compositionally biased region" description="Low complexity" evidence="5">
    <location>
        <begin position="783"/>
        <end position="805"/>
    </location>
</feature>
<feature type="region of interest" description="Disordered" evidence="5">
    <location>
        <begin position="334"/>
        <end position="428"/>
    </location>
</feature>
<dbReference type="Pfam" id="PF00622">
    <property type="entry name" value="SPRY"/>
    <property type="match status" value="1"/>
</dbReference>
<dbReference type="OrthoDB" id="2967263at2759"/>
<keyword evidence="1" id="KW-0479">Metal-binding</keyword>
<reference evidence="8 9" key="1">
    <citation type="submission" date="2016-07" db="EMBL/GenBank/DDBJ databases">
        <title>Pervasive Adenine N6-methylation of Active Genes in Fungi.</title>
        <authorList>
            <consortium name="DOE Joint Genome Institute"/>
            <person name="Mondo S.J."/>
            <person name="Dannebaum R.O."/>
            <person name="Kuo R.C."/>
            <person name="Labutti K."/>
            <person name="Haridas S."/>
            <person name="Kuo A."/>
            <person name="Salamov A."/>
            <person name="Ahrendt S.R."/>
            <person name="Lipzen A."/>
            <person name="Sullivan W."/>
            <person name="Andreopoulos W.B."/>
            <person name="Clum A."/>
            <person name="Lindquist E."/>
            <person name="Daum C."/>
            <person name="Ramamoorthy G.K."/>
            <person name="Gryganskyi A."/>
            <person name="Culley D."/>
            <person name="Magnuson J.K."/>
            <person name="James T.Y."/>
            <person name="O'Malley M.A."/>
            <person name="Stajich J.E."/>
            <person name="Spatafora J.W."/>
            <person name="Visel A."/>
            <person name="Grigoriev I.V."/>
        </authorList>
    </citation>
    <scope>NUCLEOTIDE SEQUENCE [LARGE SCALE GENOMIC DNA]</scope>
    <source>
        <strain evidence="8 9">NRRL 1336</strain>
    </source>
</reference>
<dbReference type="Gene3D" id="2.60.120.920">
    <property type="match status" value="1"/>
</dbReference>
<feature type="compositionally biased region" description="Low complexity" evidence="5">
    <location>
        <begin position="911"/>
        <end position="922"/>
    </location>
</feature>
<evidence type="ECO:0000256" key="4">
    <source>
        <dbReference type="PROSITE-ProRule" id="PRU00175"/>
    </source>
</evidence>
<evidence type="ECO:0008006" key="10">
    <source>
        <dbReference type="Google" id="ProtNLM"/>
    </source>
</evidence>
<keyword evidence="9" id="KW-1185">Reference proteome</keyword>
<proteinExistence type="predicted"/>
<dbReference type="InterPro" id="IPR001870">
    <property type="entry name" value="B30.2/SPRY"/>
</dbReference>
<gene>
    <name evidence="8" type="ORF">BCR42DRAFT_448276</name>
</gene>
<feature type="compositionally biased region" description="Basic residues" evidence="5">
    <location>
        <begin position="724"/>
        <end position="743"/>
    </location>
</feature>
<feature type="region of interest" description="Disordered" evidence="5">
    <location>
        <begin position="34"/>
        <end position="61"/>
    </location>
</feature>
<dbReference type="GO" id="GO:0051603">
    <property type="term" value="P:proteolysis involved in protein catabolic process"/>
    <property type="evidence" value="ECO:0007669"/>
    <property type="project" value="TreeGrafter"/>
</dbReference>
<evidence type="ECO:0000313" key="8">
    <source>
        <dbReference type="EMBL" id="ORZ21431.1"/>
    </source>
</evidence>
<feature type="compositionally biased region" description="Polar residues" evidence="5">
    <location>
        <begin position="347"/>
        <end position="364"/>
    </location>
</feature>
<dbReference type="PANTHER" id="PTHR13363:SF5">
    <property type="entry name" value="E3 UBIQUITIN-PROTEIN LIGASE RNF123"/>
    <property type="match status" value="1"/>
</dbReference>
<dbReference type="PANTHER" id="PTHR13363">
    <property type="entry name" value="RING FINGER AND SRY DOMAIN-CONTAINING"/>
    <property type="match status" value="1"/>
</dbReference>
<dbReference type="STRING" id="90262.A0A1X2ISD1"/>
<dbReference type="GO" id="GO:0005737">
    <property type="term" value="C:cytoplasm"/>
    <property type="evidence" value="ECO:0007669"/>
    <property type="project" value="TreeGrafter"/>
</dbReference>
<dbReference type="Pfam" id="PF13920">
    <property type="entry name" value="zf-C3HC4_3"/>
    <property type="match status" value="1"/>
</dbReference>
<organism evidence="8 9">
    <name type="scientific">Absidia repens</name>
    <dbReference type="NCBI Taxonomy" id="90262"/>
    <lineage>
        <taxon>Eukaryota</taxon>
        <taxon>Fungi</taxon>
        <taxon>Fungi incertae sedis</taxon>
        <taxon>Mucoromycota</taxon>
        <taxon>Mucoromycotina</taxon>
        <taxon>Mucoromycetes</taxon>
        <taxon>Mucorales</taxon>
        <taxon>Cunninghamellaceae</taxon>
        <taxon>Absidia</taxon>
    </lineage>
</organism>
<protein>
    <recommendedName>
        <fullName evidence="10">B30.2/SPRY domain-containing protein</fullName>
    </recommendedName>
</protein>
<dbReference type="SMART" id="SM00449">
    <property type="entry name" value="SPRY"/>
    <property type="match status" value="1"/>
</dbReference>
<dbReference type="PROSITE" id="PS50089">
    <property type="entry name" value="ZF_RING_2"/>
    <property type="match status" value="1"/>
</dbReference>
<name>A0A1X2ISD1_9FUNG</name>
<dbReference type="InterPro" id="IPR003877">
    <property type="entry name" value="SPRY_dom"/>
</dbReference>
<feature type="region of interest" description="Disordered" evidence="5">
    <location>
        <begin position="896"/>
        <end position="925"/>
    </location>
</feature>
<dbReference type="Proteomes" id="UP000193560">
    <property type="component" value="Unassembled WGS sequence"/>
</dbReference>
<dbReference type="PROSITE" id="PS50188">
    <property type="entry name" value="B302_SPRY"/>
    <property type="match status" value="1"/>
</dbReference>
<feature type="domain" description="RING-type" evidence="6">
    <location>
        <begin position="975"/>
        <end position="1010"/>
    </location>
</feature>
<dbReference type="InterPro" id="IPR001841">
    <property type="entry name" value="Znf_RING"/>
</dbReference>
<dbReference type="EMBL" id="MCGE01000005">
    <property type="protein sequence ID" value="ORZ21431.1"/>
    <property type="molecule type" value="Genomic_DNA"/>
</dbReference>
<evidence type="ECO:0000256" key="3">
    <source>
        <dbReference type="ARBA" id="ARBA00022833"/>
    </source>
</evidence>
<sequence length="1035" mass="115142">MSHHAAIPEGFTRSIEQAWERTLAVAQNHVQAFDDQGRQPPPQPSDNQQQQDTQSNRTSSEFYDRERHMMHALDVLFGYAHEGPGYLAFIQTMTMILDSDSPVAMAFLSHIIERSALPSKQTMESISPAILSTMKQPGQHQPSTSPANFLHRLISNIGIKSKNAKLVEYTRLKLNATVIWSLLAEKYAGEMCMHMWSDQVGRLLIDMLVDSDEDLMVRLFALLALEKFSLTGTIKNNILETSDIQNVLQQVIDECEKANNGFYAMTRYLLDQADSDDILKLPPRRQRVNSKDNQLDALDQKLLAEKQQQHPTAVWGVLKHMICTSTGQITRRWKRQSALDKTRHKTLTPTPTLSNIATGSQPTTKLDPLTFVDNQTYYSPLPQQPNSKYDRQETQKRLGKKGGPVLVSHHSASTDASSTEKNQQKQPEHTLMNCFDTGFIPPQGSIRESWAKYLQLSFCARWALENVFNEGKQQIKSSPWNLSHIRTIMNPFDSTPHWKLGINGLELRNDRPHFESIRATSSVKTGKWYYETLLLSSGIMQLGWATSRCRFTPEEGYGVGDDCNGFAFDTYRTAVWADGTAVYPQIKLKVRCQSGDVLGSYLDLDNGLCSYFINGKDLGLTIEFENPTKQAAKANAEASKKQKMTTTPMETTNSPTSDSSSASAASSPSPILPVLDESNAADARHGKTNDFSDTPTDRPSPSNSSTPMEPSATPPSSSDAAFTKGKRHREPHRHYRHHHHYHNYRQIPSQDQSSSSTETFKTANSSSAQSPTVQTSPPEEKPSTSATTNATSTTCEKPTTAASATTPPPVPERGSAKGLGLYPAVSLTTHQHILINLGDRPWIYPPPISVRYRGISEAGRLDSDYRRRVLRWVNQRGYRIRKLHLAENHSPIRPHYNNSHHHHHHHHHHGACGASASASGSGERNVKRTNTNGCCYYAGGDGSSNDDYSSASPVSLTSTTSTDSLVEYDWDGPLCTICFSEPKNVILLPCQHGGIGQNCAKLLDMCHLCRSTIDDRVMTNDIEEDSTSIADGIQV</sequence>
<keyword evidence="3" id="KW-0862">Zinc</keyword>
<feature type="domain" description="B30.2/SPRY" evidence="7">
    <location>
        <begin position="467"/>
        <end position="669"/>
    </location>
</feature>
<feature type="compositionally biased region" description="Low complexity" evidence="5">
    <location>
        <begin position="644"/>
        <end position="669"/>
    </location>
</feature>
<feature type="compositionally biased region" description="Polar residues" evidence="5">
    <location>
        <begin position="691"/>
        <end position="708"/>
    </location>
</feature>
<evidence type="ECO:0000256" key="1">
    <source>
        <dbReference type="ARBA" id="ARBA00022723"/>
    </source>
</evidence>
<dbReference type="AlphaFoldDB" id="A0A1X2ISD1"/>
<feature type="region of interest" description="Disordered" evidence="5">
    <location>
        <begin position="633"/>
        <end position="817"/>
    </location>
</feature>
<dbReference type="Gene3D" id="3.30.40.10">
    <property type="entry name" value="Zinc/RING finger domain, C3HC4 (zinc finger)"/>
    <property type="match status" value="1"/>
</dbReference>
<dbReference type="SUPFAM" id="SSF49899">
    <property type="entry name" value="Concanavalin A-like lectins/glucanases"/>
    <property type="match status" value="1"/>
</dbReference>
<feature type="compositionally biased region" description="Low complexity" evidence="5">
    <location>
        <begin position="710"/>
        <end position="721"/>
    </location>
</feature>
<dbReference type="InterPro" id="IPR013320">
    <property type="entry name" value="ConA-like_dom_sf"/>
</dbReference>
<evidence type="ECO:0000259" key="7">
    <source>
        <dbReference type="PROSITE" id="PS50188"/>
    </source>
</evidence>
<dbReference type="SUPFAM" id="SSF57850">
    <property type="entry name" value="RING/U-box"/>
    <property type="match status" value="1"/>
</dbReference>
<dbReference type="InterPro" id="IPR013083">
    <property type="entry name" value="Znf_RING/FYVE/PHD"/>
</dbReference>
<evidence type="ECO:0000259" key="6">
    <source>
        <dbReference type="PROSITE" id="PS50089"/>
    </source>
</evidence>
<evidence type="ECO:0000256" key="5">
    <source>
        <dbReference type="SAM" id="MobiDB-lite"/>
    </source>
</evidence>
<evidence type="ECO:0000313" key="9">
    <source>
        <dbReference type="Proteomes" id="UP000193560"/>
    </source>
</evidence>
<keyword evidence="2 4" id="KW-0863">Zinc-finger</keyword>
<dbReference type="GO" id="GO:0004842">
    <property type="term" value="F:ubiquitin-protein transferase activity"/>
    <property type="evidence" value="ECO:0007669"/>
    <property type="project" value="InterPro"/>
</dbReference>
<dbReference type="InterPro" id="IPR043136">
    <property type="entry name" value="B30.2/SPRY_sf"/>
</dbReference>
<feature type="compositionally biased region" description="Low complexity" evidence="5">
    <location>
        <begin position="408"/>
        <end position="419"/>
    </location>
</feature>
<comment type="caution">
    <text evidence="8">The sequence shown here is derived from an EMBL/GenBank/DDBJ whole genome shotgun (WGS) entry which is preliminary data.</text>
</comment>
<dbReference type="InterPro" id="IPR045129">
    <property type="entry name" value="RNF123/RKP/RSPRY1"/>
</dbReference>
<dbReference type="GO" id="GO:0008270">
    <property type="term" value="F:zinc ion binding"/>
    <property type="evidence" value="ECO:0007669"/>
    <property type="project" value="UniProtKB-KW"/>
</dbReference>
<evidence type="ECO:0000256" key="2">
    <source>
        <dbReference type="ARBA" id="ARBA00022771"/>
    </source>
</evidence>
<feature type="compositionally biased region" description="Polar residues" evidence="5">
    <location>
        <begin position="746"/>
        <end position="777"/>
    </location>
</feature>
<feature type="compositionally biased region" description="Low complexity" evidence="5">
    <location>
        <begin position="45"/>
        <end position="60"/>
    </location>
</feature>
<accession>A0A1X2ISD1</accession>